<evidence type="ECO:0000313" key="2">
    <source>
        <dbReference type="EMBL" id="MFD0863035.1"/>
    </source>
</evidence>
<dbReference type="Pfam" id="PF22322">
    <property type="entry name" value="DUF6973"/>
    <property type="match status" value="1"/>
</dbReference>
<comment type="caution">
    <text evidence="2">The sequence shown here is derived from an EMBL/GenBank/DDBJ whole genome shotgun (WGS) entry which is preliminary data.</text>
</comment>
<dbReference type="Proteomes" id="UP001596978">
    <property type="component" value="Unassembled WGS sequence"/>
</dbReference>
<dbReference type="InterPro" id="IPR054246">
    <property type="entry name" value="DUF6973"/>
</dbReference>
<reference evidence="3" key="1">
    <citation type="journal article" date="2019" name="Int. J. Syst. Evol. Microbiol.">
        <title>The Global Catalogue of Microorganisms (GCM) 10K type strain sequencing project: providing services to taxonomists for standard genome sequencing and annotation.</title>
        <authorList>
            <consortium name="The Broad Institute Genomics Platform"/>
            <consortium name="The Broad Institute Genome Sequencing Center for Infectious Disease"/>
            <person name="Wu L."/>
            <person name="Ma J."/>
        </authorList>
    </citation>
    <scope>NUCLEOTIDE SEQUENCE [LARGE SCALE GENOMIC DNA]</scope>
    <source>
        <strain evidence="3">CCUG 62952</strain>
    </source>
</reference>
<keyword evidence="3" id="KW-1185">Reference proteome</keyword>
<dbReference type="EMBL" id="JBHTJH010000017">
    <property type="protein sequence ID" value="MFD0863035.1"/>
    <property type="molecule type" value="Genomic_DNA"/>
</dbReference>
<proteinExistence type="predicted"/>
<evidence type="ECO:0000259" key="1">
    <source>
        <dbReference type="Pfam" id="PF22322"/>
    </source>
</evidence>
<protein>
    <submittedName>
        <fullName evidence="2">DUF6973 domain-containing protein</fullName>
    </submittedName>
</protein>
<gene>
    <name evidence="2" type="ORF">ACFQ1M_12540</name>
</gene>
<name>A0ABW3CZS0_9FLAO</name>
<accession>A0ABW3CZS0</accession>
<evidence type="ECO:0000313" key="3">
    <source>
        <dbReference type="Proteomes" id="UP001596978"/>
    </source>
</evidence>
<feature type="domain" description="DUF6973" evidence="1">
    <location>
        <begin position="20"/>
        <end position="140"/>
    </location>
</feature>
<organism evidence="2 3">
    <name type="scientific">Sungkyunkwania multivorans</name>
    <dbReference type="NCBI Taxonomy" id="1173618"/>
    <lineage>
        <taxon>Bacteria</taxon>
        <taxon>Pseudomonadati</taxon>
        <taxon>Bacteroidota</taxon>
        <taxon>Flavobacteriia</taxon>
        <taxon>Flavobacteriales</taxon>
        <taxon>Flavobacteriaceae</taxon>
        <taxon>Sungkyunkwania</taxon>
    </lineage>
</organism>
<dbReference type="RefSeq" id="WP_386408717.1">
    <property type="nucleotide sequence ID" value="NZ_JBHTJH010000017.1"/>
</dbReference>
<sequence>MNVWGLIKLVKPKHVWSLSKLCVTHPLFVIPTIIATRKCVKLSNEHYGKLHHTNGPANGFRHAVWNYLIARRCARWTKKDEKAVRWAKKVTDWHEDFSPNSELAQMMDVHNNEIGRIIFLQHKDKGIDDVILILKKMTKDSTKVDTVDNIANYKNQMVHIV</sequence>